<feature type="coiled-coil region" evidence="1">
    <location>
        <begin position="290"/>
        <end position="324"/>
    </location>
</feature>
<feature type="region of interest" description="Disordered" evidence="2">
    <location>
        <begin position="119"/>
        <end position="141"/>
    </location>
</feature>
<feature type="region of interest" description="Disordered" evidence="2">
    <location>
        <begin position="354"/>
        <end position="382"/>
    </location>
</feature>
<dbReference type="STRING" id="3988.B9RLN7"/>
<dbReference type="InParanoid" id="B9RLN7"/>
<dbReference type="GO" id="GO:0008356">
    <property type="term" value="P:asymmetric cell division"/>
    <property type="evidence" value="ECO:0007669"/>
    <property type="project" value="InterPro"/>
</dbReference>
<sequence length="677" mass="75511">MDLWVVGAAAAAGYIAKYWQNVSRDKDSLSGSELSKCEKHENPSFPLCRSTRRKKLTGAANTGEKFSDMYRLDSASELEVSSSAYAEKRGSSGDYDESNILSLSSPSSGVTMNEILIGNGSDNGLRDDTGDNSGSPCTGEMDSFHESKMKTSSLRTKNIHGHFIKPLNSLESCLMAQLYKEHTKMEEYVLSVFPSPSKKMRPLLVTDGNQIINRLNNDSFSASIGTDDNRLPKDENACGVPPLPKISKFNVPKKIKFKAREVCNGRFSNSHKAGSGRHFHSQNVGIASSLLASRREVDKLQDLLKQTENLVQDLQEELEMKDSLTVKELADEKCESQDTCENSLHYRALNPLFPLQNVNNSTNNDGKESQSERAEDNSEDMSKIEAELEAELERLGLNMNKSSLERILSDGVELDPDVIADLAQGELRVDMFNGRAVCQPESDRDKSGTPTTHSGNYAVSPQELSLRLHEVIESQLEERVKQLEMALQNSQQKVLLMESEHKNVWRKFSNNELTYSSDEESPITEENINSTAQPLVMNLSGDALEAYNEAYEELMKINESEEDDSPSTAYESMHPYNQIMLQCCQDGATNGSMTRLRNNKEIPSSRESCGSQLKVAIKHSQGIQKLLYDDTSEDENSGSSDEMEKQLIKQIVEKTRKGSPVVLNAQRLLFSMDENKR</sequence>
<feature type="coiled-coil region" evidence="1">
    <location>
        <begin position="473"/>
        <end position="500"/>
    </location>
</feature>
<accession>B9RLN7</accession>
<dbReference type="FunCoup" id="B9RLN7">
    <property type="interactions" value="1826"/>
</dbReference>
<evidence type="ECO:0000313" key="3">
    <source>
        <dbReference type="EMBL" id="EEF47762.1"/>
    </source>
</evidence>
<proteinExistence type="predicted"/>
<dbReference type="EMBL" id="EQ973788">
    <property type="protein sequence ID" value="EEF47762.1"/>
    <property type="molecule type" value="Genomic_DNA"/>
</dbReference>
<evidence type="ECO:0000256" key="1">
    <source>
        <dbReference type="SAM" id="Coils"/>
    </source>
</evidence>
<dbReference type="Proteomes" id="UP000008311">
    <property type="component" value="Unassembled WGS sequence"/>
</dbReference>
<feature type="compositionally biased region" description="Polar residues" evidence="2">
    <location>
        <begin position="448"/>
        <end position="457"/>
    </location>
</feature>
<feature type="region of interest" description="Disordered" evidence="2">
    <location>
        <begin position="438"/>
        <end position="457"/>
    </location>
</feature>
<dbReference type="PANTHER" id="PTHR33476">
    <property type="entry name" value="EMB|CAB62613.1"/>
    <property type="match status" value="1"/>
</dbReference>
<organism evidence="3 4">
    <name type="scientific">Ricinus communis</name>
    <name type="common">Castor bean</name>
    <dbReference type="NCBI Taxonomy" id="3988"/>
    <lineage>
        <taxon>Eukaryota</taxon>
        <taxon>Viridiplantae</taxon>
        <taxon>Streptophyta</taxon>
        <taxon>Embryophyta</taxon>
        <taxon>Tracheophyta</taxon>
        <taxon>Spermatophyta</taxon>
        <taxon>Magnoliopsida</taxon>
        <taxon>eudicotyledons</taxon>
        <taxon>Gunneridae</taxon>
        <taxon>Pentapetalae</taxon>
        <taxon>rosids</taxon>
        <taxon>fabids</taxon>
        <taxon>Malpighiales</taxon>
        <taxon>Euphorbiaceae</taxon>
        <taxon>Acalyphoideae</taxon>
        <taxon>Acalypheae</taxon>
        <taxon>Ricinus</taxon>
    </lineage>
</organism>
<dbReference type="eggNOG" id="ENOG502QWTR">
    <property type="taxonomic scope" value="Eukaryota"/>
</dbReference>
<dbReference type="AlphaFoldDB" id="B9RLN7"/>
<name>B9RLN7_RICCO</name>
<dbReference type="PANTHER" id="PTHR33476:SF7">
    <property type="entry name" value="EMB|CAB62613.1"/>
    <property type="match status" value="1"/>
</dbReference>
<feature type="compositionally biased region" description="Basic and acidic residues" evidence="2">
    <location>
        <begin position="365"/>
        <end position="382"/>
    </location>
</feature>
<gene>
    <name evidence="3" type="ORF">RCOM_1469830</name>
</gene>
<keyword evidence="1" id="KW-0175">Coiled coil</keyword>
<keyword evidence="4" id="KW-1185">Reference proteome</keyword>
<reference evidence="4" key="1">
    <citation type="journal article" date="2010" name="Nat. Biotechnol.">
        <title>Draft genome sequence of the oilseed species Ricinus communis.</title>
        <authorList>
            <person name="Chan A.P."/>
            <person name="Crabtree J."/>
            <person name="Zhao Q."/>
            <person name="Lorenzi H."/>
            <person name="Orvis J."/>
            <person name="Puiu D."/>
            <person name="Melake-Berhan A."/>
            <person name="Jones K.M."/>
            <person name="Redman J."/>
            <person name="Chen G."/>
            <person name="Cahoon E.B."/>
            <person name="Gedil M."/>
            <person name="Stanke M."/>
            <person name="Haas B.J."/>
            <person name="Wortman J.R."/>
            <person name="Fraser-Liggett C.M."/>
            <person name="Ravel J."/>
            <person name="Rabinowicz P.D."/>
        </authorList>
    </citation>
    <scope>NUCLEOTIDE SEQUENCE [LARGE SCALE GENOMIC DNA]</scope>
    <source>
        <strain evidence="4">cv. Hale</strain>
    </source>
</reference>
<evidence type="ECO:0000313" key="4">
    <source>
        <dbReference type="Proteomes" id="UP000008311"/>
    </source>
</evidence>
<evidence type="ECO:0000256" key="2">
    <source>
        <dbReference type="SAM" id="MobiDB-lite"/>
    </source>
</evidence>
<protein>
    <submittedName>
        <fullName evidence="3">Uncharacterized protein</fullName>
    </submittedName>
</protein>
<dbReference type="InterPro" id="IPR040348">
    <property type="entry name" value="POLAR-like"/>
</dbReference>